<dbReference type="GO" id="GO:0009279">
    <property type="term" value="C:cell outer membrane"/>
    <property type="evidence" value="ECO:0007669"/>
    <property type="project" value="UniProtKB-SubCell"/>
</dbReference>
<sequence length="129" mass="13417">MKKTTQAFTLIELLIVISIVGILATVLISNLLAARNRAISTATQAYVLDVVTGVETQRDTVTGALPIIAPSCTAASGNPGLPASVKTGTCQVIFGTTNKDFFVVNATTRNGTDYTYDGTAMKFGTSTAP</sequence>
<evidence type="ECO:0000256" key="1">
    <source>
        <dbReference type="ARBA" id="ARBA00004203"/>
    </source>
</evidence>
<evidence type="ECO:0000313" key="7">
    <source>
        <dbReference type="EMBL" id="ANE42748.1"/>
    </source>
</evidence>
<proteinExistence type="predicted"/>
<dbReference type="KEGG" id="dpu:SU48_02105"/>
<evidence type="ECO:0000256" key="4">
    <source>
        <dbReference type="ARBA" id="ARBA00023237"/>
    </source>
</evidence>
<gene>
    <name evidence="7" type="ORF">SU48_02105</name>
</gene>
<dbReference type="NCBIfam" id="TIGR02532">
    <property type="entry name" value="IV_pilin_GFxxxE"/>
    <property type="match status" value="1"/>
</dbReference>
<name>A0A172T6T9_9DEIO</name>
<dbReference type="InterPro" id="IPR045584">
    <property type="entry name" value="Pilin-like"/>
</dbReference>
<dbReference type="AlphaFoldDB" id="A0A172T6T9"/>
<dbReference type="InterPro" id="IPR012902">
    <property type="entry name" value="N_methyl_site"/>
</dbReference>
<organism evidence="7 8">
    <name type="scientific">Deinococcus puniceus</name>
    <dbReference type="NCBI Taxonomy" id="1182568"/>
    <lineage>
        <taxon>Bacteria</taxon>
        <taxon>Thermotogati</taxon>
        <taxon>Deinococcota</taxon>
        <taxon>Deinococci</taxon>
        <taxon>Deinococcales</taxon>
        <taxon>Deinococcaceae</taxon>
        <taxon>Deinococcus</taxon>
    </lineage>
</organism>
<keyword evidence="5" id="KW-0812">Transmembrane</keyword>
<reference evidence="7 8" key="1">
    <citation type="submission" date="2015-01" db="EMBL/GenBank/DDBJ databases">
        <title>Deinococcus puniceus/DY1/ whole genome sequencing.</title>
        <authorList>
            <person name="Kim M.K."/>
            <person name="Srinivasan S."/>
            <person name="Lee J.-J."/>
        </authorList>
    </citation>
    <scope>NUCLEOTIDE SEQUENCE [LARGE SCALE GENOMIC DNA]</scope>
    <source>
        <strain evidence="7 8">DY1</strain>
    </source>
</reference>
<dbReference type="Pfam" id="PF18682">
    <property type="entry name" value="PilA4"/>
    <property type="match status" value="1"/>
</dbReference>
<dbReference type="RefSeq" id="WP_082869618.1">
    <property type="nucleotide sequence ID" value="NZ_CP011387.1"/>
</dbReference>
<comment type="subcellular location">
    <subcellularLocation>
        <location evidence="1">Cell outer membrane</location>
        <topology evidence="1">Single-pass membrane protein</topology>
    </subcellularLocation>
    <subcellularLocation>
        <location evidence="2">Periplasm</location>
    </subcellularLocation>
</comment>
<keyword evidence="5" id="KW-0472">Membrane</keyword>
<feature type="transmembrane region" description="Helical" evidence="5">
    <location>
        <begin position="7"/>
        <end position="33"/>
    </location>
</feature>
<dbReference type="PATRIC" id="fig|1182568.3.peg.440"/>
<dbReference type="Proteomes" id="UP000077363">
    <property type="component" value="Chromosome"/>
</dbReference>
<evidence type="ECO:0000313" key="8">
    <source>
        <dbReference type="Proteomes" id="UP000077363"/>
    </source>
</evidence>
<dbReference type="InterPro" id="IPR041050">
    <property type="entry name" value="PilA4"/>
</dbReference>
<feature type="domain" description="Pilin A4" evidence="6">
    <location>
        <begin position="40"/>
        <end position="123"/>
    </location>
</feature>
<keyword evidence="4" id="KW-0998">Cell outer membrane</keyword>
<evidence type="ECO:0000256" key="2">
    <source>
        <dbReference type="ARBA" id="ARBA00004418"/>
    </source>
</evidence>
<dbReference type="EMBL" id="CP011387">
    <property type="protein sequence ID" value="ANE42748.1"/>
    <property type="molecule type" value="Genomic_DNA"/>
</dbReference>
<keyword evidence="3" id="KW-0574">Periplasm</keyword>
<dbReference type="STRING" id="1182568.SU48_02105"/>
<dbReference type="GO" id="GO:0042597">
    <property type="term" value="C:periplasmic space"/>
    <property type="evidence" value="ECO:0007669"/>
    <property type="project" value="UniProtKB-SubCell"/>
</dbReference>
<dbReference type="Gene3D" id="3.30.1300.70">
    <property type="match status" value="1"/>
</dbReference>
<evidence type="ECO:0000256" key="5">
    <source>
        <dbReference type="SAM" id="Phobius"/>
    </source>
</evidence>
<accession>A0A172T6T9</accession>
<keyword evidence="5" id="KW-1133">Transmembrane helix</keyword>
<protein>
    <recommendedName>
        <fullName evidence="6">Pilin A4 domain-containing protein</fullName>
    </recommendedName>
</protein>
<dbReference type="OrthoDB" id="71862at2"/>
<evidence type="ECO:0000259" key="6">
    <source>
        <dbReference type="Pfam" id="PF18682"/>
    </source>
</evidence>
<dbReference type="Pfam" id="PF07963">
    <property type="entry name" value="N_methyl"/>
    <property type="match status" value="1"/>
</dbReference>
<keyword evidence="8" id="KW-1185">Reference proteome</keyword>
<evidence type="ECO:0000256" key="3">
    <source>
        <dbReference type="ARBA" id="ARBA00022764"/>
    </source>
</evidence>
<dbReference type="SUPFAM" id="SSF54523">
    <property type="entry name" value="Pili subunits"/>
    <property type="match status" value="1"/>
</dbReference>